<dbReference type="InterPro" id="IPR029016">
    <property type="entry name" value="GAF-like_dom_sf"/>
</dbReference>
<accession>X1CU89</accession>
<sequence>MLGLFQAFTPKFVKKYKLGVRLFTLGCAVQNTKRLFEITKVYLKQLSQSTNETANLAILEGKEVIYLDTIESPEIL</sequence>
<feature type="domain" description="IclR-ED" evidence="1">
    <location>
        <begin position="21"/>
        <end position="76"/>
    </location>
</feature>
<comment type="caution">
    <text evidence="2">The sequence shown here is derived from an EMBL/GenBank/DDBJ whole genome shotgun (WGS) entry which is preliminary data.</text>
</comment>
<evidence type="ECO:0000313" key="2">
    <source>
        <dbReference type="EMBL" id="GAH12041.1"/>
    </source>
</evidence>
<protein>
    <recommendedName>
        <fullName evidence="1">IclR-ED domain-containing protein</fullName>
    </recommendedName>
</protein>
<dbReference type="Pfam" id="PF01614">
    <property type="entry name" value="IclR_C"/>
    <property type="match status" value="1"/>
</dbReference>
<dbReference type="SUPFAM" id="SSF55781">
    <property type="entry name" value="GAF domain-like"/>
    <property type="match status" value="1"/>
</dbReference>
<dbReference type="AlphaFoldDB" id="X1CU89"/>
<proteinExistence type="predicted"/>
<dbReference type="PROSITE" id="PS51078">
    <property type="entry name" value="ICLR_ED"/>
    <property type="match status" value="1"/>
</dbReference>
<name>X1CU89_9ZZZZ</name>
<dbReference type="EMBL" id="BART01037888">
    <property type="protein sequence ID" value="GAH12041.1"/>
    <property type="molecule type" value="Genomic_DNA"/>
</dbReference>
<feature type="non-terminal residue" evidence="2">
    <location>
        <position position="76"/>
    </location>
</feature>
<organism evidence="2">
    <name type="scientific">marine sediment metagenome</name>
    <dbReference type="NCBI Taxonomy" id="412755"/>
    <lineage>
        <taxon>unclassified sequences</taxon>
        <taxon>metagenomes</taxon>
        <taxon>ecological metagenomes</taxon>
    </lineage>
</organism>
<reference evidence="2" key="1">
    <citation type="journal article" date="2014" name="Front. Microbiol.">
        <title>High frequency of phylogenetically diverse reductive dehalogenase-homologous genes in deep subseafloor sedimentary metagenomes.</title>
        <authorList>
            <person name="Kawai M."/>
            <person name="Futagami T."/>
            <person name="Toyoda A."/>
            <person name="Takaki Y."/>
            <person name="Nishi S."/>
            <person name="Hori S."/>
            <person name="Arai W."/>
            <person name="Tsubouchi T."/>
            <person name="Morono Y."/>
            <person name="Uchiyama I."/>
            <person name="Ito T."/>
            <person name="Fujiyama A."/>
            <person name="Inagaki F."/>
            <person name="Takami H."/>
        </authorList>
    </citation>
    <scope>NUCLEOTIDE SEQUENCE</scope>
    <source>
        <strain evidence="2">Expedition CK06-06</strain>
    </source>
</reference>
<gene>
    <name evidence="2" type="ORF">S01H4_63152</name>
</gene>
<evidence type="ECO:0000259" key="1">
    <source>
        <dbReference type="PROSITE" id="PS51078"/>
    </source>
</evidence>
<dbReference type="Gene3D" id="3.30.450.40">
    <property type="match status" value="1"/>
</dbReference>
<dbReference type="InterPro" id="IPR014757">
    <property type="entry name" value="Tscrpt_reg_IclR_C"/>
</dbReference>